<keyword evidence="3" id="KW-0050">Antiport</keyword>
<dbReference type="PANTHER" id="PTHR10846:SF72">
    <property type="entry name" value="SODIUM_POTASSIUM_CALCIUM EXCHANGER NCKX30C"/>
    <property type="match status" value="1"/>
</dbReference>
<evidence type="ECO:0000256" key="4">
    <source>
        <dbReference type="ARBA" id="ARBA00022692"/>
    </source>
</evidence>
<dbReference type="EMBL" id="KN728423">
    <property type="protein sequence ID" value="KIH63805.1"/>
    <property type="molecule type" value="Genomic_DNA"/>
</dbReference>
<organism evidence="7 8">
    <name type="scientific">Ancylostoma duodenale</name>
    <dbReference type="NCBI Taxonomy" id="51022"/>
    <lineage>
        <taxon>Eukaryota</taxon>
        <taxon>Metazoa</taxon>
        <taxon>Ecdysozoa</taxon>
        <taxon>Nematoda</taxon>
        <taxon>Chromadorea</taxon>
        <taxon>Rhabditida</taxon>
        <taxon>Rhabditina</taxon>
        <taxon>Rhabditomorpha</taxon>
        <taxon>Strongyloidea</taxon>
        <taxon>Ancylostomatidae</taxon>
        <taxon>Ancylostomatinae</taxon>
        <taxon>Ancylostoma</taxon>
    </lineage>
</organism>
<evidence type="ECO:0000256" key="2">
    <source>
        <dbReference type="ARBA" id="ARBA00005364"/>
    </source>
</evidence>
<sequence length="219" mass="24690">MFASRSKVNYIKSRSAPEFFTSVIGVFIAQNNVGIGTIVGEFSAKSINIGEKYVYPPGHMANWECHVQHPLRAGLLYAVLDYGSSTDLVAPIQGRLHLYLGAAYACVVFHGRKGRQQSFEQALPPLLTQRPFQITWPEALSLFIVYLVYCTIMKFNVVLEEWVKTKLLGEKMDDDMTEPTTLSTPMTVRINGNNVSSFMPEDAFFWKRSAILANRDIQK</sequence>
<dbReference type="AlphaFoldDB" id="A0A0C2GR69"/>
<dbReference type="GO" id="GO:0005886">
    <property type="term" value="C:plasma membrane"/>
    <property type="evidence" value="ECO:0007669"/>
    <property type="project" value="TreeGrafter"/>
</dbReference>
<dbReference type="GO" id="GO:0006874">
    <property type="term" value="P:intracellular calcium ion homeostasis"/>
    <property type="evidence" value="ECO:0007669"/>
    <property type="project" value="TreeGrafter"/>
</dbReference>
<dbReference type="PANTHER" id="PTHR10846">
    <property type="entry name" value="SODIUM/POTASSIUM/CALCIUM EXCHANGER"/>
    <property type="match status" value="1"/>
</dbReference>
<reference evidence="7 8" key="1">
    <citation type="submission" date="2013-12" db="EMBL/GenBank/DDBJ databases">
        <title>Draft genome of the parsitic nematode Ancylostoma duodenale.</title>
        <authorList>
            <person name="Mitreva M."/>
        </authorList>
    </citation>
    <scope>NUCLEOTIDE SEQUENCE [LARGE SCALE GENOMIC DNA]</scope>
    <source>
        <strain evidence="7 8">Zhejiang</strain>
    </source>
</reference>
<evidence type="ECO:0000256" key="3">
    <source>
        <dbReference type="ARBA" id="ARBA00022449"/>
    </source>
</evidence>
<keyword evidence="4" id="KW-0812">Transmembrane</keyword>
<dbReference type="OrthoDB" id="2127281at2759"/>
<comment type="similarity">
    <text evidence="2">Belongs to the Ca(2+):cation antiporter (CaCA) (TC 2.A.19) family. SLC24A subfamily.</text>
</comment>
<dbReference type="GO" id="GO:0005262">
    <property type="term" value="F:calcium channel activity"/>
    <property type="evidence" value="ECO:0007669"/>
    <property type="project" value="TreeGrafter"/>
</dbReference>
<dbReference type="GO" id="GO:0008273">
    <property type="term" value="F:calcium, potassium:sodium antiporter activity"/>
    <property type="evidence" value="ECO:0007669"/>
    <property type="project" value="TreeGrafter"/>
</dbReference>
<proteinExistence type="inferred from homology"/>
<evidence type="ECO:0000256" key="6">
    <source>
        <dbReference type="ARBA" id="ARBA00023136"/>
    </source>
</evidence>
<keyword evidence="6" id="KW-0472">Membrane</keyword>
<evidence type="ECO:0000313" key="7">
    <source>
        <dbReference type="EMBL" id="KIH63805.1"/>
    </source>
</evidence>
<keyword evidence="5" id="KW-1133">Transmembrane helix</keyword>
<gene>
    <name evidence="7" type="ORF">ANCDUO_05892</name>
</gene>
<name>A0A0C2GR69_9BILA</name>
<accession>A0A0C2GR69</accession>
<evidence type="ECO:0000256" key="5">
    <source>
        <dbReference type="ARBA" id="ARBA00022989"/>
    </source>
</evidence>
<comment type="subcellular location">
    <subcellularLocation>
        <location evidence="1">Membrane</location>
        <topology evidence="1">Multi-pass membrane protein</topology>
    </subcellularLocation>
</comment>
<evidence type="ECO:0000256" key="1">
    <source>
        <dbReference type="ARBA" id="ARBA00004141"/>
    </source>
</evidence>
<dbReference type="InterPro" id="IPR004481">
    <property type="entry name" value="K/Na/Ca-exchanger"/>
</dbReference>
<keyword evidence="8" id="KW-1185">Reference proteome</keyword>
<keyword evidence="3" id="KW-0813">Transport</keyword>
<dbReference type="Proteomes" id="UP000054047">
    <property type="component" value="Unassembled WGS sequence"/>
</dbReference>
<protein>
    <submittedName>
        <fullName evidence="7">Uncharacterized protein</fullName>
    </submittedName>
</protein>
<evidence type="ECO:0000313" key="8">
    <source>
        <dbReference type="Proteomes" id="UP000054047"/>
    </source>
</evidence>